<dbReference type="SUPFAM" id="SSF142695">
    <property type="entry name" value="RibA-like"/>
    <property type="match status" value="2"/>
</dbReference>
<dbReference type="KEGG" id="puo:RZN69_18675"/>
<evidence type="ECO:0000256" key="3">
    <source>
        <dbReference type="ARBA" id="ARBA00022723"/>
    </source>
</evidence>
<keyword evidence="3" id="KW-0479">Metal-binding</keyword>
<evidence type="ECO:0000259" key="4">
    <source>
        <dbReference type="Pfam" id="PF00925"/>
    </source>
</evidence>
<dbReference type="GO" id="GO:0046872">
    <property type="term" value="F:metal ion binding"/>
    <property type="evidence" value="ECO:0007669"/>
    <property type="project" value="UniProtKB-KW"/>
</dbReference>
<reference evidence="5 6" key="1">
    <citation type="submission" date="2023-10" db="EMBL/GenBank/DDBJ databases">
        <title>Rubellicoccus peritrichatus gen. nov., sp. nov., isolated from an algae of coral reef tank.</title>
        <authorList>
            <person name="Luo J."/>
        </authorList>
    </citation>
    <scope>NUCLEOTIDE SEQUENCE [LARGE SCALE GENOMIC DNA]</scope>
    <source>
        <strain evidence="5 6">CR14</strain>
    </source>
</reference>
<comment type="pathway">
    <text evidence="1">Cofactor biosynthesis; riboflavin biosynthesis.</text>
</comment>
<dbReference type="PANTHER" id="PTHR21327">
    <property type="entry name" value="GTP CYCLOHYDROLASE II-RELATED"/>
    <property type="match status" value="1"/>
</dbReference>
<evidence type="ECO:0000256" key="2">
    <source>
        <dbReference type="ARBA" id="ARBA00022619"/>
    </source>
</evidence>
<protein>
    <recommendedName>
        <fullName evidence="4">GTP cyclohydrolase II domain-containing protein</fullName>
    </recommendedName>
</protein>
<dbReference type="InterPro" id="IPR032677">
    <property type="entry name" value="GTP_cyclohydro_II"/>
</dbReference>
<dbReference type="GO" id="GO:0005829">
    <property type="term" value="C:cytosol"/>
    <property type="evidence" value="ECO:0007669"/>
    <property type="project" value="TreeGrafter"/>
</dbReference>
<dbReference type="Pfam" id="PF00925">
    <property type="entry name" value="GTP_cyclohydro2"/>
    <property type="match status" value="2"/>
</dbReference>
<organism evidence="5 6">
    <name type="scientific">Rubellicoccus peritrichatus</name>
    <dbReference type="NCBI Taxonomy" id="3080537"/>
    <lineage>
        <taxon>Bacteria</taxon>
        <taxon>Pseudomonadati</taxon>
        <taxon>Verrucomicrobiota</taxon>
        <taxon>Opitutia</taxon>
        <taxon>Puniceicoccales</taxon>
        <taxon>Cerasicoccaceae</taxon>
        <taxon>Rubellicoccus</taxon>
    </lineage>
</organism>
<evidence type="ECO:0000313" key="5">
    <source>
        <dbReference type="EMBL" id="WOO40651.1"/>
    </source>
</evidence>
<feature type="domain" description="GTP cyclohydrolase II" evidence="4">
    <location>
        <begin position="59"/>
        <end position="222"/>
    </location>
</feature>
<dbReference type="AlphaFoldDB" id="A0AAQ3QSU9"/>
<keyword evidence="2" id="KW-0686">Riboflavin biosynthesis</keyword>
<accession>A0AAQ3QSU9</accession>
<dbReference type="EMBL" id="CP136920">
    <property type="protein sequence ID" value="WOO40651.1"/>
    <property type="molecule type" value="Genomic_DNA"/>
</dbReference>
<feature type="domain" description="GTP cyclohydrolase II" evidence="4">
    <location>
        <begin position="365"/>
        <end position="506"/>
    </location>
</feature>
<sequence length="531" mass="60553">MSKNPKATADSVENMTEHKTIDVNSLPEWLKEYSQYASTYREDEALEHPVHGRTVYLAHTAVPTRFGDFRACIFQDIIHKGYIIALTFGDVRHAKELHTRMHSSCVTSETLGGCDCDCIQQLEGAMEKIADSGQGVLFYLLQEGRGVGYSAKARDRMLVQASGDTLSTFDAYKILGLKKDYRQYPNIADIVHILGIEAEWIILTNNPDKVDAMKRNGLKVAGTKTIEYEPGPFNLFYLKSKRESGHKLSRPSQIPMADIKLPEPVIPFKPKRLEQAERFIYMASYLLPIRPIDDEIVIPYESVREILGDTAVDKYTTGRRPLIREFESLRGNRLLLKINPKEMKRRSKTPEGNPLERLLIEPYWFRVHVYYDIVSGDDLVVLTHGNAKPYESPIVRVQSESILNRFPVRFDDNKAKYNRAIQHIVRYGSGAVVLVYQDGRGAGFGAFAIDRMLIEKRISTSTRESYEKLNIPFDQRDYECVFQVLKSHLPSPNIQMVMNSPNSLVQKSEYAQALQQSGLNVTDWIFLESES</sequence>
<dbReference type="Gene3D" id="3.40.50.10990">
    <property type="entry name" value="GTP cyclohydrolase II"/>
    <property type="match status" value="2"/>
</dbReference>
<evidence type="ECO:0000313" key="6">
    <source>
        <dbReference type="Proteomes" id="UP001304300"/>
    </source>
</evidence>
<dbReference type="GO" id="GO:0008686">
    <property type="term" value="F:3,4-dihydroxy-2-butanone-4-phosphate synthase activity"/>
    <property type="evidence" value="ECO:0007669"/>
    <property type="project" value="TreeGrafter"/>
</dbReference>
<dbReference type="Proteomes" id="UP001304300">
    <property type="component" value="Chromosome"/>
</dbReference>
<keyword evidence="6" id="KW-1185">Reference proteome</keyword>
<dbReference type="RefSeq" id="WP_317832778.1">
    <property type="nucleotide sequence ID" value="NZ_CP136920.1"/>
</dbReference>
<gene>
    <name evidence="5" type="ORF">RZN69_18675</name>
</gene>
<dbReference type="InterPro" id="IPR036144">
    <property type="entry name" value="RibA-like_sf"/>
</dbReference>
<evidence type="ECO:0000256" key="1">
    <source>
        <dbReference type="ARBA" id="ARBA00005104"/>
    </source>
</evidence>
<proteinExistence type="predicted"/>
<name>A0AAQ3QSU9_9BACT</name>
<dbReference type="GO" id="GO:0009231">
    <property type="term" value="P:riboflavin biosynthetic process"/>
    <property type="evidence" value="ECO:0007669"/>
    <property type="project" value="UniProtKB-KW"/>
</dbReference>
<dbReference type="PANTHER" id="PTHR21327:SF18">
    <property type="entry name" value="3,4-DIHYDROXY-2-BUTANONE 4-PHOSPHATE SYNTHASE"/>
    <property type="match status" value="1"/>
</dbReference>